<dbReference type="EMBL" id="PGGO01000002">
    <property type="protein sequence ID" value="PSH70185.1"/>
    <property type="molecule type" value="Genomic_DNA"/>
</dbReference>
<dbReference type="Proteomes" id="UP000241444">
    <property type="component" value="Unassembled WGS sequence"/>
</dbReference>
<proteinExistence type="predicted"/>
<feature type="domain" description="LysM" evidence="2">
    <location>
        <begin position="54"/>
        <end position="99"/>
    </location>
</feature>
<comment type="caution">
    <text evidence="3">The sequence shown here is derived from an EMBL/GenBank/DDBJ whole genome shotgun (WGS) entry which is preliminary data.</text>
</comment>
<evidence type="ECO:0000313" key="3">
    <source>
        <dbReference type="EMBL" id="PSH70185.1"/>
    </source>
</evidence>
<name>A0A2P7BUP2_9HYPH</name>
<dbReference type="OrthoDB" id="8420981at2"/>
<dbReference type="SUPFAM" id="SSF54106">
    <property type="entry name" value="LysM domain"/>
    <property type="match status" value="1"/>
</dbReference>
<keyword evidence="4" id="KW-1185">Reference proteome</keyword>
<dbReference type="InterPro" id="IPR036779">
    <property type="entry name" value="LysM_dom_sf"/>
</dbReference>
<accession>A0A2P7BUP2</accession>
<dbReference type="CDD" id="cd00118">
    <property type="entry name" value="LysM"/>
    <property type="match status" value="1"/>
</dbReference>
<dbReference type="AlphaFoldDB" id="A0A2P7BUP2"/>
<evidence type="ECO:0000259" key="2">
    <source>
        <dbReference type="PROSITE" id="PS51782"/>
    </source>
</evidence>
<feature type="region of interest" description="Disordered" evidence="1">
    <location>
        <begin position="283"/>
        <end position="304"/>
    </location>
</feature>
<reference evidence="4" key="1">
    <citation type="submission" date="2017-11" db="EMBL/GenBank/DDBJ databases">
        <authorList>
            <person name="Kuznetsova I."/>
            <person name="Sazanova A."/>
            <person name="Chirak E."/>
            <person name="Safronova V."/>
            <person name="Willems A."/>
        </authorList>
    </citation>
    <scope>NUCLEOTIDE SEQUENCE [LARGE SCALE GENOMIC DNA]</scope>
    <source>
        <strain evidence="4">STM 196</strain>
    </source>
</reference>
<dbReference type="Gene3D" id="3.10.350.10">
    <property type="entry name" value="LysM domain"/>
    <property type="match status" value="1"/>
</dbReference>
<feature type="region of interest" description="Disordered" evidence="1">
    <location>
        <begin position="979"/>
        <end position="1016"/>
    </location>
</feature>
<sequence length="1033" mass="111663">MGILDFNRRLFAPLQRNLFLPQAPKTDLFANAVQKAKQPSVPQGDPEKEKDGRIDHTIRKNETLSGIAPLYEQTVPDIMLTNPYIRDADVINEGDTLRVLNEERRTSLDTINQLQTDVDKAASPGEKDEKTKALKLAVHTDLESAGKNQAYTPGTLKVYLDERQADLLALGPQTEDYKNLVLEERKNVETNLNAVFEPISNAITAAQQNPARWGEVQAELVRQFETLAKDAPDGGEAAINSAREVLKTYGPADKGFIDALDASGREILVNRPAQRVQDAFREGKNDFKGLDGENEAQSRREDGASRAAKVLNEVTKGVTDETAVLIIQQANQPTEAFGDKNVKVLDVIQKTIGQRTAIESGALPDSLLGGKNSSASKEINLSLIMTQRDTLADYSEVLGRIPNAPGGQKIIDDSAKSITRAIKDTTDKTFADWENRLPEEARKFSLEDKKKIGKEMGIPYPEIKPANPEAAGDPFRRAIAGGNDPTLTLAVVKELNKSGNTSGANAIFDAAIKGTDDLTKNSQNIVGEFAKDHLVVANDWKSSLSAKQLTDGLNDSIAGNKGSKDKMDEQGARIFRTLSVLHGAESDLKDLKGLDGFDRYKAATDGLEKDEKSQFAVSNSEQAWTEMGKAYVEATAKPSTEPVPAVPTLYWSGRAVIGMHRTVAAYEALGGNKSYKPPTPGSIDTASRMSPGQFDPKLAQSSSVLLNGPNAATDPKARKAAIESLSKAFDGSKFDPRAGITTASGFGKGLAAVQGLLYLGSAKDNFATPGLLTQSFGVWLTAGIAQEAAQLTAGGVRSLIEHGKVAEGGFLDRTTRFAEVSGTSKWGWFSKYFDRAGGALMVAYTLDYAAKGKWANSAFAATTTVGTFLSLMKSPKAGLWGAGLAAVGIIGEAIYNQYRRTQIANYYEGPTEKFLVQAGFDQEAARILSNHDGDGNSVGSIVEPLAKELGMTPQALTESLRKTEDMAKLREFVRGVHETKPDEHGKYPMTAPKRLEPLEMPDGGTISRDPSMGRPRTIPELAEWTRQNLILTS</sequence>
<dbReference type="SMART" id="SM00257">
    <property type="entry name" value="LysM"/>
    <property type="match status" value="1"/>
</dbReference>
<protein>
    <recommendedName>
        <fullName evidence="2">LysM domain-containing protein</fullName>
    </recommendedName>
</protein>
<dbReference type="InterPro" id="IPR018392">
    <property type="entry name" value="LysM"/>
</dbReference>
<evidence type="ECO:0000313" key="4">
    <source>
        <dbReference type="Proteomes" id="UP000241444"/>
    </source>
</evidence>
<gene>
    <name evidence="3" type="ORF">CU102_03590</name>
</gene>
<feature type="region of interest" description="Disordered" evidence="1">
    <location>
        <begin position="674"/>
        <end position="693"/>
    </location>
</feature>
<evidence type="ECO:0000256" key="1">
    <source>
        <dbReference type="SAM" id="MobiDB-lite"/>
    </source>
</evidence>
<organism evidence="3 4">
    <name type="scientific">Phyllobacterium brassicacearum</name>
    <dbReference type="NCBI Taxonomy" id="314235"/>
    <lineage>
        <taxon>Bacteria</taxon>
        <taxon>Pseudomonadati</taxon>
        <taxon>Pseudomonadota</taxon>
        <taxon>Alphaproteobacteria</taxon>
        <taxon>Hyphomicrobiales</taxon>
        <taxon>Phyllobacteriaceae</taxon>
        <taxon>Phyllobacterium</taxon>
    </lineage>
</organism>
<dbReference type="PROSITE" id="PS51782">
    <property type="entry name" value="LYSM"/>
    <property type="match status" value="1"/>
</dbReference>